<protein>
    <submittedName>
        <fullName evidence="2">Uncharacterized protein</fullName>
    </submittedName>
</protein>
<evidence type="ECO:0000313" key="2">
    <source>
        <dbReference type="EMBL" id="KAL2059725.1"/>
    </source>
</evidence>
<evidence type="ECO:0000313" key="3">
    <source>
        <dbReference type="Proteomes" id="UP001595075"/>
    </source>
</evidence>
<feature type="compositionally biased region" description="Low complexity" evidence="1">
    <location>
        <begin position="481"/>
        <end position="510"/>
    </location>
</feature>
<accession>A0ABR4BPL2</accession>
<gene>
    <name evidence="2" type="ORF">VTL71DRAFT_10217</name>
</gene>
<feature type="region of interest" description="Disordered" evidence="1">
    <location>
        <begin position="481"/>
        <end position="524"/>
    </location>
</feature>
<dbReference type="EMBL" id="JAZHXI010000027">
    <property type="protein sequence ID" value="KAL2059725.1"/>
    <property type="molecule type" value="Genomic_DNA"/>
</dbReference>
<name>A0ABR4BPL2_9HELO</name>
<comment type="caution">
    <text evidence="2">The sequence shown here is derived from an EMBL/GenBank/DDBJ whole genome shotgun (WGS) entry which is preliminary data.</text>
</comment>
<reference evidence="2 3" key="1">
    <citation type="journal article" date="2024" name="Commun. Biol.">
        <title>Comparative genomic analysis of thermophilic fungi reveals convergent evolutionary adaptations and gene losses.</title>
        <authorList>
            <person name="Steindorff A.S."/>
            <person name="Aguilar-Pontes M.V."/>
            <person name="Robinson A.J."/>
            <person name="Andreopoulos B."/>
            <person name="LaButti K."/>
            <person name="Kuo A."/>
            <person name="Mondo S."/>
            <person name="Riley R."/>
            <person name="Otillar R."/>
            <person name="Haridas S."/>
            <person name="Lipzen A."/>
            <person name="Grimwood J."/>
            <person name="Schmutz J."/>
            <person name="Clum A."/>
            <person name="Reid I.D."/>
            <person name="Moisan M.C."/>
            <person name="Butler G."/>
            <person name="Nguyen T.T.M."/>
            <person name="Dewar K."/>
            <person name="Conant G."/>
            <person name="Drula E."/>
            <person name="Henrissat B."/>
            <person name="Hansel C."/>
            <person name="Singer S."/>
            <person name="Hutchinson M.I."/>
            <person name="de Vries R.P."/>
            <person name="Natvig D.O."/>
            <person name="Powell A.J."/>
            <person name="Tsang A."/>
            <person name="Grigoriev I.V."/>
        </authorList>
    </citation>
    <scope>NUCLEOTIDE SEQUENCE [LARGE SCALE GENOMIC DNA]</scope>
    <source>
        <strain evidence="2 3">CBS 494.80</strain>
    </source>
</reference>
<feature type="compositionally biased region" description="Basic and acidic residues" evidence="1">
    <location>
        <begin position="512"/>
        <end position="524"/>
    </location>
</feature>
<organism evidence="2 3">
    <name type="scientific">Oculimacula yallundae</name>
    <dbReference type="NCBI Taxonomy" id="86028"/>
    <lineage>
        <taxon>Eukaryota</taxon>
        <taxon>Fungi</taxon>
        <taxon>Dikarya</taxon>
        <taxon>Ascomycota</taxon>
        <taxon>Pezizomycotina</taxon>
        <taxon>Leotiomycetes</taxon>
        <taxon>Helotiales</taxon>
        <taxon>Ploettnerulaceae</taxon>
        <taxon>Oculimacula</taxon>
    </lineage>
</organism>
<sequence>MRARMDEYREILHKKASSHLPDWPKGPDDFYVAILSHKKHVRSCEHKDLLWLKLRGKHTVAQVKAAHIKRVGRKVVFYDGRNVVADDTQIRYLNHYRSDVVVFSTKRDDGRAPLAELPAAAVNSRPWNENETSATRSMRDNSAEYKVPDPPCIDVLGELNRGLQSISRVHGDSTFKVEKGPTLYKVLCSDCPHWTNYCPLKATTRRVSDAVRIAEKHLDTDRHKQQVRQKAADIKNIIERVPELQSRYPGSSLEVKIQPFGTGTPWITCASCPLWTHNTFVGEMLSMTVSLLEKHLKSRDHREAIDTEMEDAADVHAEDDPDAMDVDDSPVAFPWHLVKKYDLVKVDGVDALHCKACSAHITDPTTPASVQISDAEDHMDKAKHHCSYMSFLLSETAKTFELPGLVSCPIAGFKELLEKRVKEYPLAKLEFKPVPKQNHVHALQCAVCKGAGFHKYMFKNAVDSFAMASLKKVMQHLTSSQHQQAAEAAVHAPSTSKSSISGPSRPGIAPREATELLESKQHIS</sequence>
<keyword evidence="3" id="KW-1185">Reference proteome</keyword>
<proteinExistence type="predicted"/>
<dbReference type="Proteomes" id="UP001595075">
    <property type="component" value="Unassembled WGS sequence"/>
</dbReference>
<evidence type="ECO:0000256" key="1">
    <source>
        <dbReference type="SAM" id="MobiDB-lite"/>
    </source>
</evidence>